<feature type="transmembrane region" description="Helical" evidence="7">
    <location>
        <begin position="52"/>
        <end position="69"/>
    </location>
</feature>
<keyword evidence="2" id="KW-0813">Transport</keyword>
<sequence length="432" mass="47486">MFDNIKKEDLNRYFQFTLVVIAAGVIYPLVYLRTQFQETILTVFNMTNGQLNNIYSLLGLVFIFGYLPSGLLSDKFSAKKLLALSLLGTSLGGFWFAQVPDHPQVQIIFAIWGFFTVFTFWSAHMKLVKMLSTDKDEGKFFGILDGGRGVVEAALGSLAVFIFAQVLGEATNVAAKADALISVIYMYSFVLLISSILVFFFVKEQRSSEANEDEGYEAPKLKLSDLKELLKNKYIYLQGGIVFMGYSVFWTSYYVGGFLQTNVGATAVTVGTVMGIVLWMRPVGGFLGGYLADKIGKEKTIGGALTGGAICLILLATLPVSLNNYVFYGLAIIFGVFYYAIRGTYWSLLGKAKIDPVIMGSAIGLISLIGYFPDIILPQMNSFLFNTFGSNGGYNAYFIVSAGLGVLGVVIATIYYRVNKNEIMENSEEEVA</sequence>
<keyword evidence="10" id="KW-1185">Reference proteome</keyword>
<proteinExistence type="predicted"/>
<dbReference type="PROSITE" id="PS50850">
    <property type="entry name" value="MFS"/>
    <property type="match status" value="1"/>
</dbReference>
<accession>A0A1N6RZ52</accession>
<dbReference type="OrthoDB" id="9773404at2"/>
<feature type="transmembrane region" description="Helical" evidence="7">
    <location>
        <begin position="396"/>
        <end position="416"/>
    </location>
</feature>
<gene>
    <name evidence="9" type="ORF">SAMN05421834_103138</name>
</gene>
<feature type="transmembrane region" description="Helical" evidence="7">
    <location>
        <begin position="12"/>
        <end position="32"/>
    </location>
</feature>
<dbReference type="AlphaFoldDB" id="A0A1N6RZ52"/>
<dbReference type="RefSeq" id="WP_076543989.1">
    <property type="nucleotide sequence ID" value="NZ_FTNC01000003.1"/>
</dbReference>
<feature type="transmembrane region" description="Helical" evidence="7">
    <location>
        <begin position="261"/>
        <end position="280"/>
    </location>
</feature>
<keyword evidence="4 7" id="KW-0812">Transmembrane</keyword>
<evidence type="ECO:0000256" key="4">
    <source>
        <dbReference type="ARBA" id="ARBA00022692"/>
    </source>
</evidence>
<evidence type="ECO:0000256" key="3">
    <source>
        <dbReference type="ARBA" id="ARBA00022475"/>
    </source>
</evidence>
<evidence type="ECO:0000313" key="10">
    <source>
        <dbReference type="Proteomes" id="UP000185669"/>
    </source>
</evidence>
<evidence type="ECO:0000256" key="1">
    <source>
        <dbReference type="ARBA" id="ARBA00004651"/>
    </source>
</evidence>
<dbReference type="CDD" id="cd06174">
    <property type="entry name" value="MFS"/>
    <property type="match status" value="1"/>
</dbReference>
<name>A0A1N6RZ52_9FIRM</name>
<dbReference type="EMBL" id="FTNC01000003">
    <property type="protein sequence ID" value="SIQ34130.1"/>
    <property type="molecule type" value="Genomic_DNA"/>
</dbReference>
<dbReference type="Proteomes" id="UP000185669">
    <property type="component" value="Unassembled WGS sequence"/>
</dbReference>
<comment type="subcellular location">
    <subcellularLocation>
        <location evidence="1">Cell membrane</location>
        <topology evidence="1">Multi-pass membrane protein</topology>
    </subcellularLocation>
</comment>
<feature type="transmembrane region" description="Helical" evidence="7">
    <location>
        <begin position="234"/>
        <end position="255"/>
    </location>
</feature>
<dbReference type="InterPro" id="IPR020846">
    <property type="entry name" value="MFS_dom"/>
</dbReference>
<dbReference type="GO" id="GO:0022857">
    <property type="term" value="F:transmembrane transporter activity"/>
    <property type="evidence" value="ECO:0007669"/>
    <property type="project" value="InterPro"/>
</dbReference>
<dbReference type="InterPro" id="IPR011701">
    <property type="entry name" value="MFS"/>
</dbReference>
<reference evidence="10" key="1">
    <citation type="submission" date="2017-01" db="EMBL/GenBank/DDBJ databases">
        <authorList>
            <person name="Varghese N."/>
            <person name="Submissions S."/>
        </authorList>
    </citation>
    <scope>NUCLEOTIDE SEQUENCE [LARGE SCALE GENOMIC DNA]</scope>
    <source>
        <strain evidence="10">ATCC 700103</strain>
    </source>
</reference>
<keyword evidence="6 7" id="KW-0472">Membrane</keyword>
<feature type="transmembrane region" description="Helical" evidence="7">
    <location>
        <begin position="105"/>
        <end position="128"/>
    </location>
</feature>
<evidence type="ECO:0000256" key="2">
    <source>
        <dbReference type="ARBA" id="ARBA00022448"/>
    </source>
</evidence>
<protein>
    <submittedName>
        <fullName evidence="9">Nitrate/nitrite transporter NarK</fullName>
    </submittedName>
</protein>
<feature type="transmembrane region" description="Helical" evidence="7">
    <location>
        <begin position="179"/>
        <end position="202"/>
    </location>
</feature>
<dbReference type="InterPro" id="IPR050189">
    <property type="entry name" value="MFS_Efflux_Transporters"/>
</dbReference>
<dbReference type="PANTHER" id="PTHR43124">
    <property type="entry name" value="PURINE EFFLUX PUMP PBUE"/>
    <property type="match status" value="1"/>
</dbReference>
<evidence type="ECO:0000256" key="7">
    <source>
        <dbReference type="SAM" id="Phobius"/>
    </source>
</evidence>
<feature type="domain" description="Major facilitator superfamily (MFS) profile" evidence="8">
    <location>
        <begin position="12"/>
        <end position="420"/>
    </location>
</feature>
<keyword evidence="5 7" id="KW-1133">Transmembrane helix</keyword>
<evidence type="ECO:0000259" key="8">
    <source>
        <dbReference type="PROSITE" id="PS50850"/>
    </source>
</evidence>
<feature type="transmembrane region" description="Helical" evidence="7">
    <location>
        <begin position="81"/>
        <end position="99"/>
    </location>
</feature>
<dbReference type="GO" id="GO:0005886">
    <property type="term" value="C:plasma membrane"/>
    <property type="evidence" value="ECO:0007669"/>
    <property type="project" value="UniProtKB-SubCell"/>
</dbReference>
<dbReference type="STRING" id="56779.SAMN05421834_103138"/>
<dbReference type="InterPro" id="IPR036259">
    <property type="entry name" value="MFS_trans_sf"/>
</dbReference>
<keyword evidence="3" id="KW-1003">Cell membrane</keyword>
<evidence type="ECO:0000256" key="5">
    <source>
        <dbReference type="ARBA" id="ARBA00022989"/>
    </source>
</evidence>
<organism evidence="9 10">
    <name type="scientific">Halanaerobium kushneri</name>
    <dbReference type="NCBI Taxonomy" id="56779"/>
    <lineage>
        <taxon>Bacteria</taxon>
        <taxon>Bacillati</taxon>
        <taxon>Bacillota</taxon>
        <taxon>Clostridia</taxon>
        <taxon>Halanaerobiales</taxon>
        <taxon>Halanaerobiaceae</taxon>
        <taxon>Halanaerobium</taxon>
    </lineage>
</organism>
<dbReference type="PANTHER" id="PTHR43124:SF3">
    <property type="entry name" value="CHLORAMPHENICOL EFFLUX PUMP RV0191"/>
    <property type="match status" value="1"/>
</dbReference>
<feature type="transmembrane region" description="Helical" evidence="7">
    <location>
        <begin position="325"/>
        <end position="345"/>
    </location>
</feature>
<dbReference type="SUPFAM" id="SSF103473">
    <property type="entry name" value="MFS general substrate transporter"/>
    <property type="match status" value="1"/>
</dbReference>
<feature type="transmembrane region" description="Helical" evidence="7">
    <location>
        <begin position="149"/>
        <end position="167"/>
    </location>
</feature>
<feature type="transmembrane region" description="Helical" evidence="7">
    <location>
        <begin position="357"/>
        <end position="376"/>
    </location>
</feature>
<dbReference type="Gene3D" id="1.20.1250.20">
    <property type="entry name" value="MFS general substrate transporter like domains"/>
    <property type="match status" value="1"/>
</dbReference>
<evidence type="ECO:0000256" key="6">
    <source>
        <dbReference type="ARBA" id="ARBA00023136"/>
    </source>
</evidence>
<feature type="transmembrane region" description="Helical" evidence="7">
    <location>
        <begin position="301"/>
        <end position="319"/>
    </location>
</feature>
<evidence type="ECO:0000313" key="9">
    <source>
        <dbReference type="EMBL" id="SIQ34130.1"/>
    </source>
</evidence>
<dbReference type="Pfam" id="PF07690">
    <property type="entry name" value="MFS_1"/>
    <property type="match status" value="1"/>
</dbReference>